<sequence>MSEPERIEIESITTPGHIQRVDRAKYLAMRHALLQALPAQPPGLTVAQAKPALLPHLPAARFPAGATAGGGVKAGQRDLEAKGVIERVTGKPLRLFKHLAAG</sequence>
<accession>A0AA89W6X3</accession>
<reference evidence="1" key="1">
    <citation type="submission" date="2020-11" db="EMBL/GenBank/DDBJ databases">
        <title>Enhanced detection system for hospital associated transmission using whole genome sequencing surveillance.</title>
        <authorList>
            <person name="Harrison L.H."/>
            <person name="Van Tyne D."/>
            <person name="Marsh J.W."/>
            <person name="Griffith M.P."/>
            <person name="Snyder D.J."/>
            <person name="Cooper V.S."/>
            <person name="Mustapha M."/>
        </authorList>
    </citation>
    <scope>NUCLEOTIDE SEQUENCE</scope>
    <source>
        <strain evidence="1">STEN00091</strain>
    </source>
</reference>
<evidence type="ECO:0000313" key="1">
    <source>
        <dbReference type="EMBL" id="MBH1651101.1"/>
    </source>
</evidence>
<evidence type="ECO:0000313" key="2">
    <source>
        <dbReference type="Proteomes" id="UP000625930"/>
    </source>
</evidence>
<comment type="caution">
    <text evidence="1">The sequence shown here is derived from an EMBL/GenBank/DDBJ whole genome shotgun (WGS) entry which is preliminary data.</text>
</comment>
<dbReference type="EMBL" id="JADUNP010000003">
    <property type="protein sequence ID" value="MBH1651101.1"/>
    <property type="molecule type" value="Genomic_DNA"/>
</dbReference>
<organism evidence="1 2">
    <name type="scientific">Stenotrophomonas maltophilia</name>
    <name type="common">Pseudomonas maltophilia</name>
    <name type="synonym">Xanthomonas maltophilia</name>
    <dbReference type="NCBI Taxonomy" id="40324"/>
    <lineage>
        <taxon>Bacteria</taxon>
        <taxon>Pseudomonadati</taxon>
        <taxon>Pseudomonadota</taxon>
        <taxon>Gammaproteobacteria</taxon>
        <taxon>Lysobacterales</taxon>
        <taxon>Lysobacteraceae</taxon>
        <taxon>Stenotrophomonas</taxon>
        <taxon>Stenotrophomonas maltophilia group</taxon>
    </lineage>
</organism>
<dbReference type="AlphaFoldDB" id="A0AA89W6X3"/>
<dbReference type="Proteomes" id="UP000625930">
    <property type="component" value="Unassembled WGS sequence"/>
</dbReference>
<protein>
    <submittedName>
        <fullName evidence="1">Uncharacterized protein</fullName>
    </submittedName>
</protein>
<dbReference type="InterPro" id="IPR054233">
    <property type="entry name" value="DUF6958"/>
</dbReference>
<proteinExistence type="predicted"/>
<dbReference type="Pfam" id="PF22278">
    <property type="entry name" value="DUF6958"/>
    <property type="match status" value="1"/>
</dbReference>
<name>A0AA89W6X3_STEMA</name>
<gene>
    <name evidence="1" type="ORF">I5U67_02810</name>
</gene>